<evidence type="ECO:0000256" key="1">
    <source>
        <dbReference type="ARBA" id="ARBA00022801"/>
    </source>
</evidence>
<evidence type="ECO:0000313" key="3">
    <source>
        <dbReference type="EMBL" id="UYQ73501.1"/>
    </source>
</evidence>
<dbReference type="RefSeq" id="WP_264227079.1">
    <property type="nucleotide sequence ID" value="NZ_CP107716.1"/>
</dbReference>
<dbReference type="InterPro" id="IPR011108">
    <property type="entry name" value="RMMBL"/>
</dbReference>
<dbReference type="InterPro" id="IPR036866">
    <property type="entry name" value="RibonucZ/Hydroxyglut_hydro"/>
</dbReference>
<dbReference type="InterPro" id="IPR022712">
    <property type="entry name" value="Beta_Casp"/>
</dbReference>
<dbReference type="SUPFAM" id="SSF56281">
    <property type="entry name" value="Metallo-hydrolase/oxidoreductase"/>
    <property type="match status" value="1"/>
</dbReference>
<feature type="domain" description="Beta-Casp" evidence="2">
    <location>
        <begin position="56"/>
        <end position="175"/>
    </location>
</feature>
<reference evidence="3" key="1">
    <citation type="submission" date="2022-10" db="EMBL/GenBank/DDBJ databases">
        <title>YIM 151497 complete genome.</title>
        <authorList>
            <person name="Chen X."/>
        </authorList>
    </citation>
    <scope>NUCLEOTIDE SEQUENCE</scope>
    <source>
        <strain evidence="3">YIM 151497</strain>
    </source>
</reference>
<sequence length="362" mass="39570">MPETIYLPSCSQRQSHTGYERVSTLKARRASLKSEVENAIVRGGALLIPSFAVERTQEVLVDLVWLSQGPVQPFPIIIDSPLATKATEVFRKHANELENGGALLDALDSPFVTFTETVEQSKDLDKRTRFHAVISASGMCDAGRIRHRLKNWLWQSHATVLMVGFQAAGSLGRVLLDGAKAVRIHGEEIAVAATIRYLDIYSGHADAPELAAWVSERLPVRSGLFLVHGEPPALVALRERLAPLIPFEKIVAPLLDQSFELAPGGAIVREAGSRRTTARNAIGRPDSSNEHAELLLDISDALESVADERGRAAIIRKLKKALRESARAVGRIPIKGSRWVYAIPLNIDTVVKSLEISPLSTQ</sequence>
<keyword evidence="4" id="KW-1185">Reference proteome</keyword>
<gene>
    <name evidence="3" type="ORF">OF122_07030</name>
</gene>
<proteinExistence type="predicted"/>
<keyword evidence="1" id="KW-0378">Hydrolase</keyword>
<evidence type="ECO:0000259" key="2">
    <source>
        <dbReference type="SMART" id="SM01027"/>
    </source>
</evidence>
<dbReference type="Gene3D" id="3.40.50.10890">
    <property type="match status" value="1"/>
</dbReference>
<dbReference type="PANTHER" id="PTHR11203">
    <property type="entry name" value="CLEAVAGE AND POLYADENYLATION SPECIFICITY FACTOR FAMILY MEMBER"/>
    <property type="match status" value="1"/>
</dbReference>
<dbReference type="Pfam" id="PF10996">
    <property type="entry name" value="Beta-Casp"/>
    <property type="match status" value="1"/>
</dbReference>
<dbReference type="EMBL" id="CP107716">
    <property type="protein sequence ID" value="UYQ73501.1"/>
    <property type="molecule type" value="Genomic_DNA"/>
</dbReference>
<accession>A0ABY6IS92</accession>
<organism evidence="3 4">
    <name type="scientific">Pelagibacterium flavum</name>
    <dbReference type="NCBI Taxonomy" id="2984530"/>
    <lineage>
        <taxon>Bacteria</taxon>
        <taxon>Pseudomonadati</taxon>
        <taxon>Pseudomonadota</taxon>
        <taxon>Alphaproteobacteria</taxon>
        <taxon>Hyphomicrobiales</taxon>
        <taxon>Devosiaceae</taxon>
        <taxon>Pelagibacterium</taxon>
    </lineage>
</organism>
<dbReference type="PANTHER" id="PTHR11203:SF37">
    <property type="entry name" value="INTEGRATOR COMPLEX SUBUNIT 11"/>
    <property type="match status" value="1"/>
</dbReference>
<dbReference type="SMART" id="SM01027">
    <property type="entry name" value="Beta-Casp"/>
    <property type="match status" value="1"/>
</dbReference>
<dbReference type="InterPro" id="IPR050698">
    <property type="entry name" value="MBL"/>
</dbReference>
<evidence type="ECO:0000313" key="4">
    <source>
        <dbReference type="Proteomes" id="UP001163882"/>
    </source>
</evidence>
<dbReference type="Pfam" id="PF07521">
    <property type="entry name" value="RMMBL"/>
    <property type="match status" value="1"/>
</dbReference>
<dbReference type="Proteomes" id="UP001163882">
    <property type="component" value="Chromosome"/>
</dbReference>
<name>A0ABY6IS92_9HYPH</name>
<protein>
    <submittedName>
        <fullName evidence="3">MBL fold metallo-hydrolase</fullName>
    </submittedName>
</protein>